<dbReference type="GO" id="GO:0016788">
    <property type="term" value="F:hydrolase activity, acting on ester bonds"/>
    <property type="evidence" value="ECO:0007669"/>
    <property type="project" value="InterPro"/>
</dbReference>
<sequence>MSLALPSPDVLRHIVDVHCHPTDAPTIIPEAMENLALGTIVSMSSCSRDQVLVRNLAMSYPDKVIPCFGYHPWFTHLISLRGDISKEDHYRQLFGLGNDLEDLALLLPSLPDPIPLGNIIAELRQHLEEFPQAMLGEVGLDRSFRIPYDFSASPRRLSPFTVPIQHQISILQAQVDLAVELGRNVSLHSVKANQATTEFLAQTKVKHGNNWNKISLDLHSCGMSADSVKYIQSRYANIFVSLSTAINVRSSNYVAVIKACDPERLLVESDYNDVNMCAPQTWDMVCRVADVKEWSTETEWKDEISLEEWGAVRRLEANWMRFKAGNHSNIAHRRNMSMLK</sequence>
<dbReference type="Pfam" id="PF01026">
    <property type="entry name" value="TatD_DNase"/>
    <property type="match status" value="1"/>
</dbReference>
<dbReference type="Proteomes" id="UP000772434">
    <property type="component" value="Unassembled WGS sequence"/>
</dbReference>
<protein>
    <submittedName>
        <fullName evidence="1">TatD DNase family Scn1</fullName>
    </submittedName>
</protein>
<gene>
    <name evidence="1" type="ORF">BDP27DRAFT_1213621</name>
</gene>
<comment type="caution">
    <text evidence="1">The sequence shown here is derived from an EMBL/GenBank/DDBJ whole genome shotgun (WGS) entry which is preliminary data.</text>
</comment>
<dbReference type="PANTHER" id="PTHR47345:SF1">
    <property type="entry name" value="CUT9-INTERACTING PROTEIN SCN1"/>
    <property type="match status" value="1"/>
</dbReference>
<dbReference type="PANTHER" id="PTHR47345">
    <property type="entry name" value="CUT9-INTERACTING PROTEIN SCN1"/>
    <property type="match status" value="1"/>
</dbReference>
<dbReference type="InterPro" id="IPR053044">
    <property type="entry name" value="Metallo-hydrolase/TatD-type"/>
</dbReference>
<name>A0A9P5PYG8_9AGAR</name>
<reference evidence="1" key="1">
    <citation type="submission" date="2020-11" db="EMBL/GenBank/DDBJ databases">
        <authorList>
            <consortium name="DOE Joint Genome Institute"/>
            <person name="Ahrendt S."/>
            <person name="Riley R."/>
            <person name="Andreopoulos W."/>
            <person name="Labutti K."/>
            <person name="Pangilinan J."/>
            <person name="Ruiz-Duenas F.J."/>
            <person name="Barrasa J.M."/>
            <person name="Sanchez-Garcia M."/>
            <person name="Camarero S."/>
            <person name="Miyauchi S."/>
            <person name="Serrano A."/>
            <person name="Linde D."/>
            <person name="Babiker R."/>
            <person name="Drula E."/>
            <person name="Ayuso-Fernandez I."/>
            <person name="Pacheco R."/>
            <person name="Padilla G."/>
            <person name="Ferreira P."/>
            <person name="Barriuso J."/>
            <person name="Kellner H."/>
            <person name="Castanera R."/>
            <person name="Alfaro M."/>
            <person name="Ramirez L."/>
            <person name="Pisabarro A.G."/>
            <person name="Kuo A."/>
            <person name="Tritt A."/>
            <person name="Lipzen A."/>
            <person name="He G."/>
            <person name="Yan M."/>
            <person name="Ng V."/>
            <person name="Cullen D."/>
            <person name="Martin F."/>
            <person name="Rosso M.-N."/>
            <person name="Henrissat B."/>
            <person name="Hibbett D."/>
            <person name="Martinez A.T."/>
            <person name="Grigoriev I.V."/>
        </authorList>
    </citation>
    <scope>NUCLEOTIDE SEQUENCE</scope>
    <source>
        <strain evidence="1">AH 40177</strain>
    </source>
</reference>
<evidence type="ECO:0000313" key="2">
    <source>
        <dbReference type="Proteomes" id="UP000772434"/>
    </source>
</evidence>
<proteinExistence type="predicted"/>
<evidence type="ECO:0000313" key="1">
    <source>
        <dbReference type="EMBL" id="KAF9074909.1"/>
    </source>
</evidence>
<dbReference type="AlphaFoldDB" id="A0A9P5PYG8"/>
<keyword evidence="2" id="KW-1185">Reference proteome</keyword>
<dbReference type="EMBL" id="JADNRY010000011">
    <property type="protein sequence ID" value="KAF9074909.1"/>
    <property type="molecule type" value="Genomic_DNA"/>
</dbReference>
<dbReference type="SUPFAM" id="SSF51556">
    <property type="entry name" value="Metallo-dependent hydrolases"/>
    <property type="match status" value="1"/>
</dbReference>
<dbReference type="OrthoDB" id="413993at2759"/>
<dbReference type="InterPro" id="IPR001130">
    <property type="entry name" value="TatD-like"/>
</dbReference>
<dbReference type="Gene3D" id="3.20.20.140">
    <property type="entry name" value="Metal-dependent hydrolases"/>
    <property type="match status" value="1"/>
</dbReference>
<dbReference type="InterPro" id="IPR032466">
    <property type="entry name" value="Metal_Hydrolase"/>
</dbReference>
<organism evidence="1 2">
    <name type="scientific">Rhodocollybia butyracea</name>
    <dbReference type="NCBI Taxonomy" id="206335"/>
    <lineage>
        <taxon>Eukaryota</taxon>
        <taxon>Fungi</taxon>
        <taxon>Dikarya</taxon>
        <taxon>Basidiomycota</taxon>
        <taxon>Agaricomycotina</taxon>
        <taxon>Agaricomycetes</taxon>
        <taxon>Agaricomycetidae</taxon>
        <taxon>Agaricales</taxon>
        <taxon>Marasmiineae</taxon>
        <taxon>Omphalotaceae</taxon>
        <taxon>Rhodocollybia</taxon>
    </lineage>
</organism>
<accession>A0A9P5PYG8</accession>